<keyword evidence="3" id="KW-1185">Reference proteome</keyword>
<protein>
    <submittedName>
        <fullName evidence="2">Uncharacterized protein</fullName>
    </submittedName>
</protein>
<feature type="transmembrane region" description="Helical" evidence="1">
    <location>
        <begin position="178"/>
        <end position="199"/>
    </location>
</feature>
<dbReference type="RefSeq" id="XP_009537209.1">
    <property type="nucleotide sequence ID" value="XM_009538914.1"/>
</dbReference>
<proteinExistence type="predicted"/>
<dbReference type="OMA" id="FAANVWF"/>
<dbReference type="EMBL" id="JH159162">
    <property type="protein sequence ID" value="EGZ07643.1"/>
    <property type="molecule type" value="Genomic_DNA"/>
</dbReference>
<dbReference type="InParanoid" id="G5AAL4"/>
<accession>G5AAL4</accession>
<evidence type="ECO:0000313" key="3">
    <source>
        <dbReference type="Proteomes" id="UP000002640"/>
    </source>
</evidence>
<name>G5AAL4_PHYSP</name>
<keyword evidence="1" id="KW-1133">Transmembrane helix</keyword>
<dbReference type="Proteomes" id="UP000002640">
    <property type="component" value="Unassembled WGS sequence"/>
</dbReference>
<feature type="transmembrane region" description="Helical" evidence="1">
    <location>
        <begin position="206"/>
        <end position="226"/>
    </location>
</feature>
<evidence type="ECO:0000256" key="1">
    <source>
        <dbReference type="SAM" id="Phobius"/>
    </source>
</evidence>
<feature type="transmembrane region" description="Helical" evidence="1">
    <location>
        <begin position="142"/>
        <end position="166"/>
    </location>
</feature>
<gene>
    <name evidence="2" type="ORF">PHYSODRAFT_529234</name>
</gene>
<sequence length="598" mass="67078">MIHPDPDSSDIPDVAQANTPPSRIISLSCFRQWLLKISRFWSAAHLSYRGGKYSIERLLALDEYTREHSLLHALTVCVASFLPAEIFIISQEAVPLQDPALGWRANYGFWVRAAIVIGAVLYTVTVQAKYFLKGFVISRWQLFVLLTCVVIVQMIFAVTFAANVWFPIPFTVITLVPAFYVVSATFICLVAGVTVVRSVLKDTARLLRFGSFIAAQQLLALIYPAYQVLFQAANNTKYELPVILLLPIIKLAVKNIALRCVTHLEDMMPEAIIFTVDFFNALYMATCMESATTTSTVIVIVFIDTAQSATVLFRLHQGTATILNTLNQTTTPCHSAASLLSGTSQLCRSVDGFEKQNRQRIRIRSCLFHNISTEARQLLDRLERISLQVHRRSSAPTKRVGIKSTVIFEKRRKISKGATWAHRNVVLPSQLNNKSPREPTAPECPVTARSSAILNSRMLQEALEVFFTTECLLLSAFLDAFVPLFYGIFMFVMVHLQSAQYHSELVGVTAETIRDVVDSIFVFSSVELVAFGLLSALIYRNLGINALYHLAFVLETQTELIQSKLLAWVTMTLAFRVVHFGTLFMIKSAERNEPAFFH</sequence>
<dbReference type="GeneID" id="20661342"/>
<keyword evidence="1" id="KW-0812">Transmembrane</keyword>
<dbReference type="AlphaFoldDB" id="G5AAL4"/>
<feature type="transmembrane region" description="Helical" evidence="1">
    <location>
        <begin position="109"/>
        <end position="130"/>
    </location>
</feature>
<feature type="transmembrane region" description="Helical" evidence="1">
    <location>
        <begin position="70"/>
        <end position="89"/>
    </location>
</feature>
<feature type="transmembrane region" description="Helical" evidence="1">
    <location>
        <begin position="472"/>
        <end position="496"/>
    </location>
</feature>
<feature type="transmembrane region" description="Helical" evidence="1">
    <location>
        <begin position="516"/>
        <end position="539"/>
    </location>
</feature>
<keyword evidence="1" id="KW-0472">Membrane</keyword>
<evidence type="ECO:0000313" key="2">
    <source>
        <dbReference type="EMBL" id="EGZ07643.1"/>
    </source>
</evidence>
<feature type="transmembrane region" description="Helical" evidence="1">
    <location>
        <begin position="565"/>
        <end position="586"/>
    </location>
</feature>
<organism evidence="2 3">
    <name type="scientific">Phytophthora sojae (strain P6497)</name>
    <name type="common">Soybean stem and root rot agent</name>
    <name type="synonym">Phytophthora megasperma f. sp. glycines</name>
    <dbReference type="NCBI Taxonomy" id="1094619"/>
    <lineage>
        <taxon>Eukaryota</taxon>
        <taxon>Sar</taxon>
        <taxon>Stramenopiles</taxon>
        <taxon>Oomycota</taxon>
        <taxon>Peronosporomycetes</taxon>
        <taxon>Peronosporales</taxon>
        <taxon>Peronosporaceae</taxon>
        <taxon>Phytophthora</taxon>
    </lineage>
</organism>
<reference evidence="2 3" key="1">
    <citation type="journal article" date="2006" name="Science">
        <title>Phytophthora genome sequences uncover evolutionary origins and mechanisms of pathogenesis.</title>
        <authorList>
            <person name="Tyler B.M."/>
            <person name="Tripathy S."/>
            <person name="Zhang X."/>
            <person name="Dehal P."/>
            <person name="Jiang R.H."/>
            <person name="Aerts A."/>
            <person name="Arredondo F.D."/>
            <person name="Baxter L."/>
            <person name="Bensasson D."/>
            <person name="Beynon J.L."/>
            <person name="Chapman J."/>
            <person name="Damasceno C.M."/>
            <person name="Dorrance A.E."/>
            <person name="Dou D."/>
            <person name="Dickerman A.W."/>
            <person name="Dubchak I.L."/>
            <person name="Garbelotto M."/>
            <person name="Gijzen M."/>
            <person name="Gordon S.G."/>
            <person name="Govers F."/>
            <person name="Grunwald N.J."/>
            <person name="Huang W."/>
            <person name="Ivors K.L."/>
            <person name="Jones R.W."/>
            <person name="Kamoun S."/>
            <person name="Krampis K."/>
            <person name="Lamour K.H."/>
            <person name="Lee M.K."/>
            <person name="McDonald W.H."/>
            <person name="Medina M."/>
            <person name="Meijer H.J."/>
            <person name="Nordberg E.K."/>
            <person name="Maclean D.J."/>
            <person name="Ospina-Giraldo M.D."/>
            <person name="Morris P.F."/>
            <person name="Phuntumart V."/>
            <person name="Putnam N.H."/>
            <person name="Rash S."/>
            <person name="Rose J.K."/>
            <person name="Sakihama Y."/>
            <person name="Salamov A.A."/>
            <person name="Savidor A."/>
            <person name="Scheuring C.F."/>
            <person name="Smith B.M."/>
            <person name="Sobral B.W."/>
            <person name="Terry A."/>
            <person name="Torto-Alalibo T.A."/>
            <person name="Win J."/>
            <person name="Xu Z."/>
            <person name="Zhang H."/>
            <person name="Grigoriev I.V."/>
            <person name="Rokhsar D.S."/>
            <person name="Boore J.L."/>
        </authorList>
    </citation>
    <scope>NUCLEOTIDE SEQUENCE [LARGE SCALE GENOMIC DNA]</scope>
    <source>
        <strain evidence="2 3">P6497</strain>
    </source>
</reference>
<dbReference type="KEGG" id="psoj:PHYSODRAFT_529234"/>